<dbReference type="GO" id="GO:0000172">
    <property type="term" value="C:ribonuclease MRP complex"/>
    <property type="evidence" value="ECO:0007669"/>
    <property type="project" value="InterPro"/>
</dbReference>
<dbReference type="EMBL" id="JANBOI010000232">
    <property type="protein sequence ID" value="KAJ1732367.1"/>
    <property type="molecule type" value="Genomic_DNA"/>
</dbReference>
<proteinExistence type="inferred from homology"/>
<dbReference type="HAMAP" id="MF_00754">
    <property type="entry name" value="RNase_P_1"/>
    <property type="match status" value="1"/>
</dbReference>
<dbReference type="OrthoDB" id="124041at2759"/>
<evidence type="ECO:0000256" key="2">
    <source>
        <dbReference type="ARBA" id="ARBA00006181"/>
    </source>
</evidence>
<dbReference type="InterPro" id="IPR002730">
    <property type="entry name" value="Rpp29/RNP1"/>
</dbReference>
<evidence type="ECO:0000256" key="6">
    <source>
        <dbReference type="ARBA" id="ARBA00022759"/>
    </source>
</evidence>
<dbReference type="InterPro" id="IPR023534">
    <property type="entry name" value="Rof/RNase_P-like"/>
</dbReference>
<keyword evidence="4" id="KW-0819">tRNA processing</keyword>
<evidence type="ECO:0000313" key="8">
    <source>
        <dbReference type="EMBL" id="KAJ1732367.1"/>
    </source>
</evidence>
<gene>
    <name evidence="8" type="primary">POP4</name>
    <name evidence="8" type="ORF">LPJ61_002079</name>
</gene>
<evidence type="ECO:0000313" key="9">
    <source>
        <dbReference type="Proteomes" id="UP001143981"/>
    </source>
</evidence>
<keyword evidence="5" id="KW-0540">Nuclease</keyword>
<dbReference type="GO" id="GO:0004526">
    <property type="term" value="F:ribonuclease P activity"/>
    <property type="evidence" value="ECO:0007669"/>
    <property type="project" value="UniProtKB-EC"/>
</dbReference>
<dbReference type="PANTHER" id="PTHR13348:SF0">
    <property type="entry name" value="RIBONUCLEASE P PROTEIN SUBUNIT P29"/>
    <property type="match status" value="1"/>
</dbReference>
<name>A0A9W7YF76_9FUNG</name>
<protein>
    <submittedName>
        <fullName evidence="8">RNase P/RNase MRP complex subunit</fullName>
        <ecNumber evidence="8">3.1.26.5</ecNumber>
    </submittedName>
</protein>
<comment type="caution">
    <text evidence="8">The sequence shown here is derived from an EMBL/GenBank/DDBJ whole genome shotgun (WGS) entry which is preliminary data.</text>
</comment>
<dbReference type="GO" id="GO:0005634">
    <property type="term" value="C:nucleus"/>
    <property type="evidence" value="ECO:0007669"/>
    <property type="project" value="UniProtKB-SubCell"/>
</dbReference>
<keyword evidence="3" id="KW-0963">Cytoplasm</keyword>
<evidence type="ECO:0000256" key="5">
    <source>
        <dbReference type="ARBA" id="ARBA00022722"/>
    </source>
</evidence>
<dbReference type="GO" id="GO:0033204">
    <property type="term" value="F:ribonuclease P RNA binding"/>
    <property type="evidence" value="ECO:0007669"/>
    <property type="project" value="InterPro"/>
</dbReference>
<dbReference type="InterPro" id="IPR036980">
    <property type="entry name" value="RNase_P/MRP_Rpp29_sf"/>
</dbReference>
<dbReference type="GO" id="GO:0001682">
    <property type="term" value="P:tRNA 5'-leader removal"/>
    <property type="evidence" value="ECO:0007669"/>
    <property type="project" value="InterPro"/>
</dbReference>
<dbReference type="SUPFAM" id="SSF101744">
    <property type="entry name" value="Rof/RNase P subunit-like"/>
    <property type="match status" value="1"/>
</dbReference>
<comment type="subcellular location">
    <subcellularLocation>
        <location evidence="1">Nucleus</location>
    </subcellularLocation>
</comment>
<reference evidence="8" key="1">
    <citation type="submission" date="2022-07" db="EMBL/GenBank/DDBJ databases">
        <title>Phylogenomic reconstructions and comparative analyses of Kickxellomycotina fungi.</title>
        <authorList>
            <person name="Reynolds N.K."/>
            <person name="Stajich J.E."/>
            <person name="Barry K."/>
            <person name="Grigoriev I.V."/>
            <person name="Crous P."/>
            <person name="Smith M.E."/>
        </authorList>
    </citation>
    <scope>NUCLEOTIDE SEQUENCE</scope>
    <source>
        <strain evidence="8">BCRC 34381</strain>
    </source>
</reference>
<dbReference type="Gene3D" id="2.30.30.210">
    <property type="entry name" value="Ribonuclease P/MRP, subunit p29"/>
    <property type="match status" value="1"/>
</dbReference>
<dbReference type="AlphaFoldDB" id="A0A9W7YF76"/>
<dbReference type="GO" id="GO:0006364">
    <property type="term" value="P:rRNA processing"/>
    <property type="evidence" value="ECO:0007669"/>
    <property type="project" value="TreeGrafter"/>
</dbReference>
<evidence type="ECO:0000256" key="4">
    <source>
        <dbReference type="ARBA" id="ARBA00022694"/>
    </source>
</evidence>
<dbReference type="GO" id="GO:0030677">
    <property type="term" value="C:ribonuclease P complex"/>
    <property type="evidence" value="ECO:0007669"/>
    <property type="project" value="InterPro"/>
</dbReference>
<keyword evidence="9" id="KW-1185">Reference proteome</keyword>
<dbReference type="Pfam" id="PF01868">
    <property type="entry name" value="RNase_P-MRP_p29"/>
    <property type="match status" value="1"/>
</dbReference>
<keyword evidence="6" id="KW-0255">Endonuclease</keyword>
<dbReference type="EC" id="3.1.26.5" evidence="8"/>
<dbReference type="InterPro" id="IPR016848">
    <property type="entry name" value="RNase_P/MRP_Rpp29-subunit"/>
</dbReference>
<evidence type="ECO:0000256" key="3">
    <source>
        <dbReference type="ARBA" id="ARBA00022490"/>
    </source>
</evidence>
<dbReference type="Proteomes" id="UP001143981">
    <property type="component" value="Unassembled WGS sequence"/>
</dbReference>
<comment type="similarity">
    <text evidence="2">Belongs to the eukaryotic/archaeal RNase P protein component 1 family.</text>
</comment>
<dbReference type="SMART" id="SM00538">
    <property type="entry name" value="POP4"/>
    <property type="match status" value="1"/>
</dbReference>
<evidence type="ECO:0000256" key="7">
    <source>
        <dbReference type="ARBA" id="ARBA00022801"/>
    </source>
</evidence>
<sequence length="243" mass="27562">MPIDFYAPLAKTAKARSGAPMNVPVDAATQRFTPGFVGRTIDPETSSTRVQAAYKDRVEGRMLLLTNPFKENPGNQRRIGEPATARITGRKKITAKEKRQLKIYEIPEEARKHELFLPLHRLWSKYIESLLGQNVEAQMADAKQWQQVLGRLIKADLHGAQMSVVRAKCPNFVGIEGIVAQETKNTFKLITRDDRLVVVPKPRCVFELELPSGVRCLVYGDQFKYRASERASKKFKPRQTIDL</sequence>
<dbReference type="PANTHER" id="PTHR13348">
    <property type="entry name" value="RIBONUCLEASE P SUBUNIT P29"/>
    <property type="match status" value="1"/>
</dbReference>
<keyword evidence="7 8" id="KW-0378">Hydrolase</keyword>
<evidence type="ECO:0000256" key="1">
    <source>
        <dbReference type="ARBA" id="ARBA00004123"/>
    </source>
</evidence>
<dbReference type="InterPro" id="IPR023538">
    <property type="entry name" value="RNP1"/>
</dbReference>
<accession>A0A9W7YF76</accession>
<organism evidence="8 9">
    <name type="scientific">Coemansia biformis</name>
    <dbReference type="NCBI Taxonomy" id="1286918"/>
    <lineage>
        <taxon>Eukaryota</taxon>
        <taxon>Fungi</taxon>
        <taxon>Fungi incertae sedis</taxon>
        <taxon>Zoopagomycota</taxon>
        <taxon>Kickxellomycotina</taxon>
        <taxon>Kickxellomycetes</taxon>
        <taxon>Kickxellales</taxon>
        <taxon>Kickxellaceae</taxon>
        <taxon>Coemansia</taxon>
    </lineage>
</organism>